<sequence>MKRKISFIMVIVMMLSFASGVFADGISNQEVVMITLENGQNVTEREFIEILEAYEGEVYKVSSETNFLDDYTKESVGNIGTRSMAMPMDDVMKIMAGTWYIPGIGKVVVTVGAIYVGGIVLTKVSSSIASKVKDWLKNRAINKQIDKAISELGGVNSNKANHILQSKHNWSSLVPGGPKDPNRWNKIKKIIEKVMKEGSESAYGSAYKKTLRYKGEVVEVTYQKLKDGVIKISNAWVK</sequence>
<feature type="domain" description="Bacterial toxin 35" evidence="2">
    <location>
        <begin position="155"/>
        <end position="237"/>
    </location>
</feature>
<dbReference type="RefSeq" id="WP_154439530.1">
    <property type="nucleotide sequence ID" value="NZ_VUNQ01000010.1"/>
</dbReference>
<name>A0A6N7XX96_9FIRM</name>
<dbReference type="Proteomes" id="UP000469523">
    <property type="component" value="Unassembled WGS sequence"/>
</dbReference>
<evidence type="ECO:0000313" key="4">
    <source>
        <dbReference type="Proteomes" id="UP000469523"/>
    </source>
</evidence>
<proteinExistence type="predicted"/>
<evidence type="ECO:0000259" key="2">
    <source>
        <dbReference type="Pfam" id="PF15534"/>
    </source>
</evidence>
<dbReference type="EMBL" id="VUNQ01000010">
    <property type="protein sequence ID" value="MSU01115.1"/>
    <property type="molecule type" value="Genomic_DNA"/>
</dbReference>
<dbReference type="AlphaFoldDB" id="A0A6N7XX96"/>
<accession>A0A6N7XX96</accession>
<organism evidence="3 4">
    <name type="scientific">Tissierella pigra</name>
    <dbReference type="NCBI Taxonomy" id="2607614"/>
    <lineage>
        <taxon>Bacteria</taxon>
        <taxon>Bacillati</taxon>
        <taxon>Bacillota</taxon>
        <taxon>Tissierellia</taxon>
        <taxon>Tissierellales</taxon>
        <taxon>Tissierellaceae</taxon>
        <taxon>Tissierella</taxon>
    </lineage>
</organism>
<feature type="chain" id="PRO_5027108212" description="Bacterial toxin 35 domain-containing protein" evidence="1">
    <location>
        <begin position="24"/>
        <end position="238"/>
    </location>
</feature>
<reference evidence="3 4" key="1">
    <citation type="submission" date="2019-09" db="EMBL/GenBank/DDBJ databases">
        <title>In-depth cultivation of the pig gut microbiome towards novel bacterial diversity and tailored functional studies.</title>
        <authorList>
            <person name="Wylensek D."/>
            <person name="Hitch T.C.A."/>
            <person name="Clavel T."/>
        </authorList>
    </citation>
    <scope>NUCLEOTIDE SEQUENCE [LARGE SCALE GENOMIC DNA]</scope>
    <source>
        <strain evidence="3 4">WCA3-693-APC-4?</strain>
    </source>
</reference>
<protein>
    <recommendedName>
        <fullName evidence="2">Bacterial toxin 35 domain-containing protein</fullName>
    </recommendedName>
</protein>
<evidence type="ECO:0000313" key="3">
    <source>
        <dbReference type="EMBL" id="MSU01115.1"/>
    </source>
</evidence>
<evidence type="ECO:0000256" key="1">
    <source>
        <dbReference type="SAM" id="SignalP"/>
    </source>
</evidence>
<feature type="signal peptide" evidence="1">
    <location>
        <begin position="1"/>
        <end position="23"/>
    </location>
</feature>
<keyword evidence="1" id="KW-0732">Signal</keyword>
<comment type="caution">
    <text evidence="3">The sequence shown here is derived from an EMBL/GenBank/DDBJ whole genome shotgun (WGS) entry which is preliminary data.</text>
</comment>
<dbReference type="InterPro" id="IPR029109">
    <property type="entry name" value="Ntox35"/>
</dbReference>
<dbReference type="Pfam" id="PF15534">
    <property type="entry name" value="Ntox35"/>
    <property type="match status" value="1"/>
</dbReference>
<keyword evidence="4" id="KW-1185">Reference proteome</keyword>
<gene>
    <name evidence="3" type="ORF">FYJ83_06490</name>
</gene>